<dbReference type="EMBL" id="KN840466">
    <property type="protein sequence ID" value="KIP09417.1"/>
    <property type="molecule type" value="Genomic_DNA"/>
</dbReference>
<sequence length="514" mass="57734">MFPTAIRVGPQPGSGTSEDCVAFISSDNVLFHVSKDILVEASPFFRDMLSLQQPSGSEMQDVIPFPEDSIILQILLQLCFDLVQPAAKDIPTICRVLDAARKYQLRDAREAAKNWIWSHVNSSPLEVYAFACRYDLEEEAAAAAEVWKDRYTQKYRRADSCFTMSIEGASYIPEMDEISSGAFFRLLQYVRAPADSVDWRPFSFVRPQFSSAYRNAQKRLDPSPHAVPAPAAPLPAATVQSPDFVLKSTDGLECRVHRLILALAGGQRLLDAAAEESADGLPLCRVGAIGWVLALVVELCYPLGAPGVFQDLFAAQEILRFASKYEMAPILEIGKAQLSQILHSAPLRVYFIAAENGWIQQAEQSARILSTQLIEDQYVPEMENVSARAYYRLLRYYHECRTVINRITCRHSDYVQGWKMVAQNRQRTKASSMVPLPIVEMWTQKLLAAQCPRPSDHRAAPVTPHKRRRQKGSDDAGRPIITLDLQADFVDATQAMETEIRDELMQVQPRLDQP</sequence>
<dbReference type="Proteomes" id="UP000053257">
    <property type="component" value="Unassembled WGS sequence"/>
</dbReference>
<dbReference type="SMART" id="SM00225">
    <property type="entry name" value="BTB"/>
    <property type="match status" value="1"/>
</dbReference>
<feature type="region of interest" description="Disordered" evidence="1">
    <location>
        <begin position="452"/>
        <end position="477"/>
    </location>
</feature>
<feature type="domain" description="BTB" evidence="2">
    <location>
        <begin position="20"/>
        <end position="120"/>
    </location>
</feature>
<evidence type="ECO:0000259" key="2">
    <source>
        <dbReference type="SMART" id="SM00225"/>
    </source>
</evidence>
<dbReference type="SUPFAM" id="SSF54695">
    <property type="entry name" value="POZ domain"/>
    <property type="match status" value="1"/>
</dbReference>
<dbReference type="InterPro" id="IPR000210">
    <property type="entry name" value="BTB/POZ_dom"/>
</dbReference>
<evidence type="ECO:0000313" key="3">
    <source>
        <dbReference type="EMBL" id="KIP09417.1"/>
    </source>
</evidence>
<dbReference type="AlphaFoldDB" id="A0A0C3SAQ1"/>
<organism evidence="3 4">
    <name type="scientific">Phlebiopsis gigantea (strain 11061_1 CR5-6)</name>
    <name type="common">White-rot fungus</name>
    <name type="synonym">Peniophora gigantea</name>
    <dbReference type="NCBI Taxonomy" id="745531"/>
    <lineage>
        <taxon>Eukaryota</taxon>
        <taxon>Fungi</taxon>
        <taxon>Dikarya</taxon>
        <taxon>Basidiomycota</taxon>
        <taxon>Agaricomycotina</taxon>
        <taxon>Agaricomycetes</taxon>
        <taxon>Polyporales</taxon>
        <taxon>Phanerochaetaceae</taxon>
        <taxon>Phlebiopsis</taxon>
    </lineage>
</organism>
<protein>
    <recommendedName>
        <fullName evidence="2">BTB domain-containing protein</fullName>
    </recommendedName>
</protein>
<evidence type="ECO:0000313" key="4">
    <source>
        <dbReference type="Proteomes" id="UP000053257"/>
    </source>
</evidence>
<dbReference type="InterPro" id="IPR011333">
    <property type="entry name" value="SKP1/BTB/POZ_sf"/>
</dbReference>
<keyword evidence="4" id="KW-1185">Reference proteome</keyword>
<name>A0A0C3SAQ1_PHLG1</name>
<dbReference type="OrthoDB" id="3164835at2759"/>
<accession>A0A0C3SAQ1</accession>
<dbReference type="Pfam" id="PF00651">
    <property type="entry name" value="BTB"/>
    <property type="match status" value="1"/>
</dbReference>
<proteinExistence type="predicted"/>
<dbReference type="HOGENOM" id="CLU_034203_2_1_1"/>
<gene>
    <name evidence="3" type="ORF">PHLGIDRAFT_126305</name>
</gene>
<reference evidence="3 4" key="1">
    <citation type="journal article" date="2014" name="PLoS Genet.">
        <title>Analysis of the Phlebiopsis gigantea genome, transcriptome and secretome provides insight into its pioneer colonization strategies of wood.</title>
        <authorList>
            <person name="Hori C."/>
            <person name="Ishida T."/>
            <person name="Igarashi K."/>
            <person name="Samejima M."/>
            <person name="Suzuki H."/>
            <person name="Master E."/>
            <person name="Ferreira P."/>
            <person name="Ruiz-Duenas F.J."/>
            <person name="Held B."/>
            <person name="Canessa P."/>
            <person name="Larrondo L.F."/>
            <person name="Schmoll M."/>
            <person name="Druzhinina I.S."/>
            <person name="Kubicek C.P."/>
            <person name="Gaskell J.A."/>
            <person name="Kersten P."/>
            <person name="St John F."/>
            <person name="Glasner J."/>
            <person name="Sabat G."/>
            <person name="Splinter BonDurant S."/>
            <person name="Syed K."/>
            <person name="Yadav J."/>
            <person name="Mgbeahuruike A.C."/>
            <person name="Kovalchuk A."/>
            <person name="Asiegbu F.O."/>
            <person name="Lackner G."/>
            <person name="Hoffmeister D."/>
            <person name="Rencoret J."/>
            <person name="Gutierrez A."/>
            <person name="Sun H."/>
            <person name="Lindquist E."/>
            <person name="Barry K."/>
            <person name="Riley R."/>
            <person name="Grigoriev I.V."/>
            <person name="Henrissat B."/>
            <person name="Kues U."/>
            <person name="Berka R.M."/>
            <person name="Martinez A.T."/>
            <person name="Covert S.F."/>
            <person name="Blanchette R.A."/>
            <person name="Cullen D."/>
        </authorList>
    </citation>
    <scope>NUCLEOTIDE SEQUENCE [LARGE SCALE GENOMIC DNA]</scope>
    <source>
        <strain evidence="3 4">11061_1 CR5-6</strain>
    </source>
</reference>
<evidence type="ECO:0000256" key="1">
    <source>
        <dbReference type="SAM" id="MobiDB-lite"/>
    </source>
</evidence>
<dbReference type="Gene3D" id="3.30.710.10">
    <property type="entry name" value="Potassium Channel Kv1.1, Chain A"/>
    <property type="match status" value="1"/>
</dbReference>